<dbReference type="EMBL" id="ANOH01000435">
    <property type="protein sequence ID" value="EMI52349.1"/>
    <property type="molecule type" value="Genomic_DNA"/>
</dbReference>
<dbReference type="AlphaFoldDB" id="M5TTH1"/>
<dbReference type="Proteomes" id="UP000011885">
    <property type="component" value="Unassembled WGS sequence"/>
</dbReference>
<dbReference type="PATRIC" id="fig|1263870.3.peg.6567"/>
<keyword evidence="2" id="KW-1185">Reference proteome</keyword>
<sequence length="61" mass="6799">MGRDQISRTEIAVRERVANQEPSGAPAIFADVKCRVLSKVYACDQVGVCPSVHWFPVYFEA</sequence>
<protein>
    <submittedName>
        <fullName evidence="1">Uncharacterized protein</fullName>
    </submittedName>
</protein>
<accession>M5TTH1</accession>
<reference evidence="1 2" key="1">
    <citation type="journal article" date="2013" name="Mar. Genomics">
        <title>Expression of sulfatases in Rhodopirellula baltica and the diversity of sulfatases in the genus Rhodopirellula.</title>
        <authorList>
            <person name="Wegner C.E."/>
            <person name="Richter-Heitmann T."/>
            <person name="Klindworth A."/>
            <person name="Klockow C."/>
            <person name="Richter M."/>
            <person name="Achstetter T."/>
            <person name="Glockner F.O."/>
            <person name="Harder J."/>
        </authorList>
    </citation>
    <scope>NUCLEOTIDE SEQUENCE [LARGE SCALE GENOMIC DNA]</scope>
    <source>
        <strain evidence="1 2">SM41</strain>
    </source>
</reference>
<proteinExistence type="predicted"/>
<evidence type="ECO:0000313" key="2">
    <source>
        <dbReference type="Proteomes" id="UP000011885"/>
    </source>
</evidence>
<name>M5TTH1_9BACT</name>
<comment type="caution">
    <text evidence="1">The sequence shown here is derived from an EMBL/GenBank/DDBJ whole genome shotgun (WGS) entry which is preliminary data.</text>
</comment>
<gene>
    <name evidence="1" type="ORF">RSSM_06200</name>
</gene>
<evidence type="ECO:0000313" key="1">
    <source>
        <dbReference type="EMBL" id="EMI52349.1"/>
    </source>
</evidence>
<organism evidence="1 2">
    <name type="scientific">Rhodopirellula sallentina SM41</name>
    <dbReference type="NCBI Taxonomy" id="1263870"/>
    <lineage>
        <taxon>Bacteria</taxon>
        <taxon>Pseudomonadati</taxon>
        <taxon>Planctomycetota</taxon>
        <taxon>Planctomycetia</taxon>
        <taxon>Pirellulales</taxon>
        <taxon>Pirellulaceae</taxon>
        <taxon>Rhodopirellula</taxon>
    </lineage>
</organism>